<feature type="chain" id="PRO_5008258618" description="LacI family transcriptional regulator" evidence="2">
    <location>
        <begin position="22"/>
        <end position="330"/>
    </location>
</feature>
<evidence type="ECO:0008006" key="5">
    <source>
        <dbReference type="Google" id="ProtNLM"/>
    </source>
</evidence>
<name>A0A193G415_9BORD</name>
<proteinExistence type="inferred from homology"/>
<dbReference type="SUPFAM" id="SSF53850">
    <property type="entry name" value="Periplasmic binding protein-like II"/>
    <property type="match status" value="1"/>
</dbReference>
<dbReference type="PANTHER" id="PTHR42928">
    <property type="entry name" value="TRICARBOXYLATE-BINDING PROTEIN"/>
    <property type="match status" value="1"/>
</dbReference>
<feature type="signal peptide" evidence="2">
    <location>
        <begin position="1"/>
        <end position="21"/>
    </location>
</feature>
<dbReference type="STRING" id="463025.BAU08_11275"/>
<dbReference type="Gene3D" id="3.40.190.10">
    <property type="entry name" value="Periplasmic binding protein-like II"/>
    <property type="match status" value="1"/>
</dbReference>
<dbReference type="PANTHER" id="PTHR42928:SF5">
    <property type="entry name" value="BLR1237 PROTEIN"/>
    <property type="match status" value="1"/>
</dbReference>
<dbReference type="PIRSF" id="PIRSF017082">
    <property type="entry name" value="YflP"/>
    <property type="match status" value="1"/>
</dbReference>
<reference evidence="3 4" key="1">
    <citation type="submission" date="2016-06" db="EMBL/GenBank/DDBJ databases">
        <title>Complete genome sequences of Bordetella bronchialis and Bordetella flabilis.</title>
        <authorList>
            <person name="LiPuma J.J."/>
            <person name="Spilker T."/>
        </authorList>
    </citation>
    <scope>NUCLEOTIDE SEQUENCE [LARGE SCALE GENOMIC DNA]</scope>
    <source>
        <strain evidence="3 4">AU17976</strain>
    </source>
</reference>
<protein>
    <recommendedName>
        <fullName evidence="5">LacI family transcriptional regulator</fullName>
    </recommendedName>
</protein>
<dbReference type="InterPro" id="IPR042100">
    <property type="entry name" value="Bug_dom1"/>
</dbReference>
<dbReference type="Gene3D" id="3.40.190.150">
    <property type="entry name" value="Bordetella uptake gene, domain 1"/>
    <property type="match status" value="1"/>
</dbReference>
<evidence type="ECO:0000313" key="4">
    <source>
        <dbReference type="Proteomes" id="UP000092213"/>
    </source>
</evidence>
<dbReference type="AlphaFoldDB" id="A0A193G415"/>
<evidence type="ECO:0000313" key="3">
    <source>
        <dbReference type="EMBL" id="ANN74737.1"/>
    </source>
</evidence>
<comment type="similarity">
    <text evidence="1">Belongs to the UPF0065 (bug) family.</text>
</comment>
<accession>A0A193G415</accession>
<keyword evidence="2" id="KW-0732">Signal</keyword>
<dbReference type="Proteomes" id="UP000092213">
    <property type="component" value="Chromosome"/>
</dbReference>
<gene>
    <name evidence="3" type="ORF">BAU08_11275</name>
</gene>
<evidence type="ECO:0000256" key="1">
    <source>
        <dbReference type="ARBA" id="ARBA00006987"/>
    </source>
</evidence>
<dbReference type="EMBL" id="CP016171">
    <property type="protein sequence ID" value="ANN74737.1"/>
    <property type="molecule type" value="Genomic_DNA"/>
</dbReference>
<evidence type="ECO:0000256" key="2">
    <source>
        <dbReference type="SAM" id="SignalP"/>
    </source>
</evidence>
<dbReference type="InterPro" id="IPR005064">
    <property type="entry name" value="BUG"/>
</dbReference>
<sequence length="330" mass="33918">MRRVFAAALLAGAGLPGVAAASADDAARAAANFPDRPVKLIVPFPPGGGTDILARPLAQKLGERWKQPVVIENRAGAGGNIGTEAAARAPADGYTLVLGTVGTHAINQSLYRNLSYDATRDFTAITLVANTPNVLVLNPGVPARSVAELIAMAKARPGALNYATPGNGTPPHLAAEIFKSMAGVSITHVPYKGSAPAMTDLLGGQVQMMIANAPVVLPYIKSGKLVGLASTSATRPGMLRDLPTLSESGLKGYEADTWYGLFAPAGTPPAIVAKLNADVVAALKSPDIQAFFAEQGAEVIGDSPADANAKVRAEVGKWRAVIDAIGLKMD</sequence>
<dbReference type="Pfam" id="PF03401">
    <property type="entry name" value="TctC"/>
    <property type="match status" value="1"/>
</dbReference>
<organism evidence="3 4">
    <name type="scientific">Bordetella bronchialis</name>
    <dbReference type="NCBI Taxonomy" id="463025"/>
    <lineage>
        <taxon>Bacteria</taxon>
        <taxon>Pseudomonadati</taxon>
        <taxon>Pseudomonadota</taxon>
        <taxon>Betaproteobacteria</taxon>
        <taxon>Burkholderiales</taxon>
        <taxon>Alcaligenaceae</taxon>
        <taxon>Bordetella</taxon>
    </lineage>
</organism>
<dbReference type="CDD" id="cd13578">
    <property type="entry name" value="PBP2_Bug27"/>
    <property type="match status" value="1"/>
</dbReference>